<keyword evidence="2" id="KW-0472">Membrane</keyword>
<dbReference type="Proteomes" id="UP001500642">
    <property type="component" value="Unassembled WGS sequence"/>
</dbReference>
<evidence type="ECO:0000313" key="3">
    <source>
        <dbReference type="EMBL" id="GAA4384195.1"/>
    </source>
</evidence>
<evidence type="ECO:0000256" key="1">
    <source>
        <dbReference type="SAM" id="MobiDB-lite"/>
    </source>
</evidence>
<dbReference type="EMBL" id="BAABGL010000002">
    <property type="protein sequence ID" value="GAA4384195.1"/>
    <property type="molecule type" value="Genomic_DNA"/>
</dbReference>
<keyword evidence="4" id="KW-1185">Reference proteome</keyword>
<gene>
    <name evidence="3" type="ORF">GCM10023167_04600</name>
</gene>
<keyword evidence="2" id="KW-1133">Transmembrane helix</keyword>
<reference evidence="4" key="1">
    <citation type="journal article" date="2019" name="Int. J. Syst. Evol. Microbiol.">
        <title>The Global Catalogue of Microorganisms (GCM) 10K type strain sequencing project: providing services to taxonomists for standard genome sequencing and annotation.</title>
        <authorList>
            <consortium name="The Broad Institute Genomics Platform"/>
            <consortium name="The Broad Institute Genome Sequencing Center for Infectious Disease"/>
            <person name="Wu L."/>
            <person name="Ma J."/>
        </authorList>
    </citation>
    <scope>NUCLEOTIDE SEQUENCE [LARGE SCALE GENOMIC DNA]</scope>
    <source>
        <strain evidence="4">JCM 17808</strain>
    </source>
</reference>
<organism evidence="3 4">
    <name type="scientific">Brevibacterium pityocampae</name>
    <dbReference type="NCBI Taxonomy" id="506594"/>
    <lineage>
        <taxon>Bacteria</taxon>
        <taxon>Bacillati</taxon>
        <taxon>Actinomycetota</taxon>
        <taxon>Actinomycetes</taxon>
        <taxon>Micrococcales</taxon>
        <taxon>Brevibacteriaceae</taxon>
        <taxon>Brevibacterium</taxon>
    </lineage>
</organism>
<feature type="transmembrane region" description="Helical" evidence="2">
    <location>
        <begin position="53"/>
        <end position="75"/>
    </location>
</feature>
<feature type="region of interest" description="Disordered" evidence="1">
    <location>
        <begin position="92"/>
        <end position="139"/>
    </location>
</feature>
<evidence type="ECO:0000256" key="2">
    <source>
        <dbReference type="SAM" id="Phobius"/>
    </source>
</evidence>
<comment type="caution">
    <text evidence="3">The sequence shown here is derived from an EMBL/GenBank/DDBJ whole genome shotgun (WGS) entry which is preliminary data.</text>
</comment>
<feature type="compositionally biased region" description="Low complexity" evidence="1">
    <location>
        <begin position="101"/>
        <end position="139"/>
    </location>
</feature>
<evidence type="ECO:0000313" key="4">
    <source>
        <dbReference type="Proteomes" id="UP001500642"/>
    </source>
</evidence>
<keyword evidence="2" id="KW-0812">Transmembrane</keyword>
<evidence type="ECO:0008006" key="5">
    <source>
        <dbReference type="Google" id="ProtNLM"/>
    </source>
</evidence>
<name>A0ABP8J355_9MICO</name>
<sequence length="139" mass="14371">MKDTIDVSVRRSPRYSAFIIVGVVLGMTVGLVLSLLPVDTSALTTQVTQGSAVWMLMVVVGIIGGFLGAIVALLVDRRSVKRARTFAVGAEYEPERRRAADSSTPASAADAAPNAPEAPAEGPGPDAGRGPEAPRTVGQ</sequence>
<accession>A0ABP8J355</accession>
<dbReference type="RefSeq" id="WP_345029496.1">
    <property type="nucleotide sequence ID" value="NZ_BAABGL010000002.1"/>
</dbReference>
<feature type="transmembrane region" description="Helical" evidence="2">
    <location>
        <begin position="12"/>
        <end position="33"/>
    </location>
</feature>
<protein>
    <recommendedName>
        <fullName evidence="5">Lipopolysaccharide assembly protein A domain-containing protein</fullName>
    </recommendedName>
</protein>
<proteinExistence type="predicted"/>